<keyword evidence="8" id="KW-0433">Leucine-rich repeat</keyword>
<dbReference type="InterPro" id="IPR000719">
    <property type="entry name" value="Prot_kinase_dom"/>
</dbReference>
<keyword evidence="17 23" id="KW-0472">Membrane</keyword>
<dbReference type="Gene3D" id="3.30.200.20">
    <property type="entry name" value="Phosphorylase Kinase, domain 1"/>
    <property type="match status" value="1"/>
</dbReference>
<comment type="catalytic activity">
    <reaction evidence="21">
        <text>L-seryl-[protein] + ATP = O-phospho-L-seryl-[protein] + ADP + H(+)</text>
        <dbReference type="Rhea" id="RHEA:17989"/>
        <dbReference type="Rhea" id="RHEA-COMP:9863"/>
        <dbReference type="Rhea" id="RHEA-COMP:11604"/>
        <dbReference type="ChEBI" id="CHEBI:15378"/>
        <dbReference type="ChEBI" id="CHEBI:29999"/>
        <dbReference type="ChEBI" id="CHEBI:30616"/>
        <dbReference type="ChEBI" id="CHEBI:83421"/>
        <dbReference type="ChEBI" id="CHEBI:456216"/>
        <dbReference type="EC" id="2.7.11.1"/>
    </reaction>
</comment>
<keyword evidence="6" id="KW-0723">Serine/threonine-protein kinase</keyword>
<keyword evidence="7" id="KW-0597">Phosphoprotein</keyword>
<evidence type="ECO:0000256" key="4">
    <source>
        <dbReference type="ARBA" id="ARBA00012513"/>
    </source>
</evidence>
<dbReference type="InterPro" id="IPR008271">
    <property type="entry name" value="Ser/Thr_kinase_AS"/>
</dbReference>
<comment type="caution">
    <text evidence="26">The sequence shown here is derived from an EMBL/GenBank/DDBJ whole genome shotgun (WGS) entry which is preliminary data.</text>
</comment>
<evidence type="ECO:0000256" key="11">
    <source>
        <dbReference type="ARBA" id="ARBA00022729"/>
    </source>
</evidence>
<dbReference type="Gene3D" id="3.80.10.10">
    <property type="entry name" value="Ribonuclease Inhibitor"/>
    <property type="match status" value="3"/>
</dbReference>
<dbReference type="GO" id="GO:0005524">
    <property type="term" value="F:ATP binding"/>
    <property type="evidence" value="ECO:0007669"/>
    <property type="project" value="UniProtKB-UniRule"/>
</dbReference>
<keyword evidence="9" id="KW-0808">Transferase</keyword>
<comment type="catalytic activity">
    <reaction evidence="20">
        <text>L-threonyl-[protein] + ATP = O-phospho-L-threonyl-[protein] + ADP + H(+)</text>
        <dbReference type="Rhea" id="RHEA:46608"/>
        <dbReference type="Rhea" id="RHEA-COMP:11060"/>
        <dbReference type="Rhea" id="RHEA-COMP:11605"/>
        <dbReference type="ChEBI" id="CHEBI:15378"/>
        <dbReference type="ChEBI" id="CHEBI:30013"/>
        <dbReference type="ChEBI" id="CHEBI:30616"/>
        <dbReference type="ChEBI" id="CHEBI:61977"/>
        <dbReference type="ChEBI" id="CHEBI:456216"/>
        <dbReference type="EC" id="2.7.11.1"/>
    </reaction>
</comment>
<dbReference type="InterPro" id="IPR032675">
    <property type="entry name" value="LRR_dom_sf"/>
</dbReference>
<dbReference type="InterPro" id="IPR003591">
    <property type="entry name" value="Leu-rich_rpt_typical-subtyp"/>
</dbReference>
<dbReference type="InterPro" id="IPR001611">
    <property type="entry name" value="Leu-rich_rpt"/>
</dbReference>
<dbReference type="PROSITE" id="PS00108">
    <property type="entry name" value="PROTEIN_KINASE_ST"/>
    <property type="match status" value="1"/>
</dbReference>
<dbReference type="Pfam" id="PF07714">
    <property type="entry name" value="PK_Tyr_Ser-Thr"/>
    <property type="match status" value="1"/>
</dbReference>
<keyword evidence="13 22" id="KW-0547">Nucleotide-binding</keyword>
<dbReference type="GO" id="GO:0005886">
    <property type="term" value="C:plasma membrane"/>
    <property type="evidence" value="ECO:0007669"/>
    <property type="project" value="UniProtKB-SubCell"/>
</dbReference>
<dbReference type="FunFam" id="1.10.510.10:FF:000358">
    <property type="entry name" value="Putative leucine-rich repeat receptor-like serine/threonine-protein kinase"/>
    <property type="match status" value="1"/>
</dbReference>
<keyword evidence="5" id="KW-1003">Cell membrane</keyword>
<evidence type="ECO:0000256" key="22">
    <source>
        <dbReference type="PROSITE-ProRule" id="PRU10141"/>
    </source>
</evidence>
<evidence type="ECO:0000256" key="9">
    <source>
        <dbReference type="ARBA" id="ARBA00022679"/>
    </source>
</evidence>
<dbReference type="GO" id="GO:0051707">
    <property type="term" value="P:response to other organism"/>
    <property type="evidence" value="ECO:0007669"/>
    <property type="project" value="UniProtKB-ARBA"/>
</dbReference>
<dbReference type="InterPro" id="IPR011009">
    <property type="entry name" value="Kinase-like_dom_sf"/>
</dbReference>
<feature type="transmembrane region" description="Helical" evidence="23">
    <location>
        <begin position="655"/>
        <end position="678"/>
    </location>
</feature>
<dbReference type="AlphaFoldDB" id="A0ABC8UM29"/>
<dbReference type="InterPro" id="IPR051809">
    <property type="entry name" value="Plant_receptor-like_S/T_kinase"/>
</dbReference>
<feature type="binding site" evidence="22">
    <location>
        <position position="737"/>
    </location>
    <ligand>
        <name>ATP</name>
        <dbReference type="ChEBI" id="CHEBI:30616"/>
    </ligand>
</feature>
<dbReference type="FunFam" id="3.80.10.10:FF:000129">
    <property type="entry name" value="Leucine-rich repeat receptor-like kinase"/>
    <property type="match status" value="1"/>
</dbReference>
<evidence type="ECO:0000256" key="1">
    <source>
        <dbReference type="ARBA" id="ARBA00004162"/>
    </source>
</evidence>
<dbReference type="SMART" id="SM00369">
    <property type="entry name" value="LRR_TYP"/>
    <property type="match status" value="7"/>
</dbReference>
<evidence type="ECO:0000256" key="23">
    <source>
        <dbReference type="SAM" id="Phobius"/>
    </source>
</evidence>
<dbReference type="InterPro" id="IPR013210">
    <property type="entry name" value="LRR_N_plant-typ"/>
</dbReference>
<keyword evidence="15 22" id="KW-0067">ATP-binding</keyword>
<dbReference type="GO" id="GO:0004674">
    <property type="term" value="F:protein serine/threonine kinase activity"/>
    <property type="evidence" value="ECO:0007669"/>
    <property type="project" value="UniProtKB-KW"/>
</dbReference>
<evidence type="ECO:0000256" key="13">
    <source>
        <dbReference type="ARBA" id="ARBA00022741"/>
    </source>
</evidence>
<evidence type="ECO:0000256" key="12">
    <source>
        <dbReference type="ARBA" id="ARBA00022737"/>
    </source>
</evidence>
<evidence type="ECO:0000313" key="27">
    <source>
        <dbReference type="Proteomes" id="UP001642360"/>
    </source>
</evidence>
<keyword evidence="14" id="KW-0418">Kinase</keyword>
<dbReference type="InterPro" id="IPR001245">
    <property type="entry name" value="Ser-Thr/Tyr_kinase_cat_dom"/>
</dbReference>
<evidence type="ECO:0000256" key="17">
    <source>
        <dbReference type="ARBA" id="ARBA00023136"/>
    </source>
</evidence>
<gene>
    <name evidence="26" type="ORF">ILEXP_LOCUS52133</name>
</gene>
<accession>A0ABC8UM29</accession>
<dbReference type="SUPFAM" id="SSF56112">
    <property type="entry name" value="Protein kinase-like (PK-like)"/>
    <property type="match status" value="1"/>
</dbReference>
<evidence type="ECO:0000256" key="2">
    <source>
        <dbReference type="ARBA" id="ARBA00004479"/>
    </source>
</evidence>
<organism evidence="26 27">
    <name type="scientific">Ilex paraguariensis</name>
    <name type="common">yerba mate</name>
    <dbReference type="NCBI Taxonomy" id="185542"/>
    <lineage>
        <taxon>Eukaryota</taxon>
        <taxon>Viridiplantae</taxon>
        <taxon>Streptophyta</taxon>
        <taxon>Embryophyta</taxon>
        <taxon>Tracheophyta</taxon>
        <taxon>Spermatophyta</taxon>
        <taxon>Magnoliopsida</taxon>
        <taxon>eudicotyledons</taxon>
        <taxon>Gunneridae</taxon>
        <taxon>Pentapetalae</taxon>
        <taxon>asterids</taxon>
        <taxon>campanulids</taxon>
        <taxon>Aquifoliales</taxon>
        <taxon>Aquifoliaceae</taxon>
        <taxon>Ilex</taxon>
    </lineage>
</organism>
<protein>
    <recommendedName>
        <fullName evidence="4">non-specific serine/threonine protein kinase</fullName>
        <ecNumber evidence="4">2.7.11.1</ecNumber>
    </recommendedName>
</protein>
<dbReference type="FunFam" id="3.80.10.10:FF:000288">
    <property type="entry name" value="LRR receptor-like serine/threonine-protein kinase EFR"/>
    <property type="match status" value="1"/>
</dbReference>
<dbReference type="PROSITE" id="PS50011">
    <property type="entry name" value="PROTEIN_KINASE_DOM"/>
    <property type="match status" value="1"/>
</dbReference>
<dbReference type="InterPro" id="IPR017441">
    <property type="entry name" value="Protein_kinase_ATP_BS"/>
</dbReference>
<evidence type="ECO:0000313" key="26">
    <source>
        <dbReference type="EMBL" id="CAK9182007.1"/>
    </source>
</evidence>
<dbReference type="EC" id="2.7.11.1" evidence="4"/>
<evidence type="ECO:0000256" key="5">
    <source>
        <dbReference type="ARBA" id="ARBA00022475"/>
    </source>
</evidence>
<evidence type="ECO:0000256" key="16">
    <source>
        <dbReference type="ARBA" id="ARBA00022989"/>
    </source>
</evidence>
<dbReference type="SMART" id="SM00220">
    <property type="entry name" value="S_TKc"/>
    <property type="match status" value="1"/>
</dbReference>
<evidence type="ECO:0000256" key="24">
    <source>
        <dbReference type="SAM" id="SignalP"/>
    </source>
</evidence>
<keyword evidence="12" id="KW-0677">Repeat</keyword>
<evidence type="ECO:0000256" key="6">
    <source>
        <dbReference type="ARBA" id="ARBA00022527"/>
    </source>
</evidence>
<comment type="similarity">
    <text evidence="3">Belongs to the protein kinase superfamily. Ser/Thr protein kinase family.</text>
</comment>
<evidence type="ECO:0000256" key="8">
    <source>
        <dbReference type="ARBA" id="ARBA00022614"/>
    </source>
</evidence>
<evidence type="ECO:0000256" key="19">
    <source>
        <dbReference type="ARBA" id="ARBA00023180"/>
    </source>
</evidence>
<keyword evidence="27" id="KW-1185">Reference proteome</keyword>
<evidence type="ECO:0000256" key="20">
    <source>
        <dbReference type="ARBA" id="ARBA00047899"/>
    </source>
</evidence>
<evidence type="ECO:0000256" key="10">
    <source>
        <dbReference type="ARBA" id="ARBA00022692"/>
    </source>
</evidence>
<evidence type="ECO:0000256" key="3">
    <source>
        <dbReference type="ARBA" id="ARBA00008684"/>
    </source>
</evidence>
<keyword evidence="18" id="KW-0675">Receptor</keyword>
<dbReference type="FunFam" id="3.30.200.20:FF:000432">
    <property type="entry name" value="LRR receptor-like serine/threonine-protein kinase EFR"/>
    <property type="match status" value="1"/>
</dbReference>
<dbReference type="EMBL" id="CAUOFW020008202">
    <property type="protein sequence ID" value="CAK9182007.1"/>
    <property type="molecule type" value="Genomic_DNA"/>
</dbReference>
<evidence type="ECO:0000256" key="15">
    <source>
        <dbReference type="ARBA" id="ARBA00022840"/>
    </source>
</evidence>
<dbReference type="SUPFAM" id="SSF52058">
    <property type="entry name" value="L domain-like"/>
    <property type="match status" value="2"/>
</dbReference>
<dbReference type="Pfam" id="PF08263">
    <property type="entry name" value="LRRNT_2"/>
    <property type="match status" value="1"/>
</dbReference>
<feature type="domain" description="Protein kinase" evidence="25">
    <location>
        <begin position="709"/>
        <end position="978"/>
    </location>
</feature>
<dbReference type="Gene3D" id="1.10.510.10">
    <property type="entry name" value="Transferase(Phosphotransferase) domain 1"/>
    <property type="match status" value="1"/>
</dbReference>
<dbReference type="PROSITE" id="PS00107">
    <property type="entry name" value="PROTEIN_KINASE_ATP"/>
    <property type="match status" value="1"/>
</dbReference>
<evidence type="ECO:0000256" key="21">
    <source>
        <dbReference type="ARBA" id="ARBA00048679"/>
    </source>
</evidence>
<proteinExistence type="inferred from homology"/>
<name>A0ABC8UM29_9AQUA</name>
<keyword evidence="19" id="KW-0325">Glycoprotein</keyword>
<evidence type="ECO:0000256" key="14">
    <source>
        <dbReference type="ARBA" id="ARBA00022777"/>
    </source>
</evidence>
<keyword evidence="16 23" id="KW-1133">Transmembrane helix</keyword>
<dbReference type="Pfam" id="PF00560">
    <property type="entry name" value="LRR_1"/>
    <property type="match status" value="8"/>
</dbReference>
<evidence type="ECO:0000256" key="7">
    <source>
        <dbReference type="ARBA" id="ARBA00022553"/>
    </source>
</evidence>
<evidence type="ECO:0000256" key="18">
    <source>
        <dbReference type="ARBA" id="ARBA00023170"/>
    </source>
</evidence>
<dbReference type="FunFam" id="3.80.10.10:FF:000383">
    <property type="entry name" value="Leucine-rich repeat receptor protein kinase EMS1"/>
    <property type="match status" value="1"/>
</dbReference>
<keyword evidence="10 23" id="KW-0812">Transmembrane</keyword>
<comment type="subcellular location">
    <subcellularLocation>
        <location evidence="1">Cell membrane</location>
        <topology evidence="1">Single-pass membrane protein</topology>
    </subcellularLocation>
    <subcellularLocation>
        <location evidence="2">Membrane</location>
        <topology evidence="2">Single-pass type I membrane protein</topology>
    </subcellularLocation>
</comment>
<dbReference type="GO" id="GO:0006952">
    <property type="term" value="P:defense response"/>
    <property type="evidence" value="ECO:0007669"/>
    <property type="project" value="UniProtKB-ARBA"/>
</dbReference>
<dbReference type="PANTHER" id="PTHR27008:SF596">
    <property type="entry name" value="OS02G0215500 PROTEIN"/>
    <property type="match status" value="1"/>
</dbReference>
<feature type="signal peptide" evidence="24">
    <location>
        <begin position="1"/>
        <end position="19"/>
    </location>
</feature>
<dbReference type="Proteomes" id="UP001642360">
    <property type="component" value="Unassembled WGS sequence"/>
</dbReference>
<feature type="chain" id="PRO_5044855462" description="non-specific serine/threonine protein kinase" evidence="24">
    <location>
        <begin position="20"/>
        <end position="978"/>
    </location>
</feature>
<sequence length="978" mass="107321">MALFSLVACLNILFLSCSALGFSLVATTALNGNETDRLALLEFKAKVVDDPMGSLSSWNDSIHFCQWLGVICSRQHQRVVVLGLQHQKLTGSISPYLRNLSFLRELLLDNNSFHQQIPPELGHLKRLRLLWLRNNSLGGEIPTNISSCSKLVEVRLSWNMLVGKIPMEFGSLSKLQLIQAPRNSLTGGIPLSFGNLSSLVFLGFSSNSLVGSIPDSLGQLTKLEYIGFSENSLSVCLVPSLPHFSISLLSLLFFVPLNQIQGTLPSDMGFTLPNLSYFGISGNRFTGTIPFSVSNMSNLAFLFIDGNKLIGKVPTFENLHDLRHIDISGNSLGSGNANDLSFISSLRNASGLQELGLSNNNFGGVLPDSFGNLSTKLVGLSVGNNQLFGSIPNWLSIFANFSYIDMSNNQFTGNIPHDIAKLAKLQRLDLSLNRFSGEIPSFLGNLSILTELRLDNNNFYGSIPSSLGKCQMLNALNISRNSLSGIIPPQVFGISSLALYLDLSHNQLTGSLPMEIGNMKNLGELIVAKNMLSGEIPSTLGSCVRLEKIYMEGNFFQGIIPSSLISLRGIQFLDVSCNNLSGQVPEYLGDFDLQYFNFSYNDFKGSLPTKGIFKNASAMSWIGNPKVCGGTPELQLPRCNFEQSKKITSTLTFKVIISMVSVILGLSLLLSFFVLYWYKKSKTVLSSYPQRKSNSKVSYQSLLQATDGFSSTNLIGMGGFGSVYKGILDDGTIIAVKVLNLSHRGATKSFKAECDALRNIRHRNLVKVLTACVGVDHQGNNFKALVYEFMANGNLEEWLHPNPKENRDDMVLKKLNLLQRLNIAIDVAGALEYLHRYCQTPLVHCDLKPSNVLLDSELVAHVSDFGLARFLPIATQKSSTNQTSSIVIRGSIGYTAPEYGMGSALSTYGDVYSFGMLLLEMFTGKKPTDDIFRDGFNLHNFVEVALPDRVAEIVDPILFQEIEEAQSLSGKKKSKLDE</sequence>
<reference evidence="26 27" key="1">
    <citation type="submission" date="2024-02" db="EMBL/GenBank/DDBJ databases">
        <authorList>
            <person name="Vignale AGUSTIN F."/>
            <person name="Sosa J E."/>
            <person name="Modenutti C."/>
        </authorList>
    </citation>
    <scope>NUCLEOTIDE SEQUENCE [LARGE SCALE GENOMIC DNA]</scope>
</reference>
<dbReference type="PANTHER" id="PTHR27008">
    <property type="entry name" value="OS04G0122200 PROTEIN"/>
    <property type="match status" value="1"/>
</dbReference>
<evidence type="ECO:0000259" key="25">
    <source>
        <dbReference type="PROSITE" id="PS50011"/>
    </source>
</evidence>
<keyword evidence="11 24" id="KW-0732">Signal</keyword>